<gene>
    <name evidence="5" type="primary">ydgJ_3</name>
    <name evidence="5" type="ORF">GALL_334590</name>
</gene>
<evidence type="ECO:0000256" key="2">
    <source>
        <dbReference type="ARBA" id="ARBA00023002"/>
    </source>
</evidence>
<evidence type="ECO:0000313" key="5">
    <source>
        <dbReference type="EMBL" id="OIQ84726.1"/>
    </source>
</evidence>
<dbReference type="Gene3D" id="3.30.360.10">
    <property type="entry name" value="Dihydrodipicolinate Reductase, domain 2"/>
    <property type="match status" value="1"/>
</dbReference>
<dbReference type="SUPFAM" id="SSF51735">
    <property type="entry name" value="NAD(P)-binding Rossmann-fold domains"/>
    <property type="match status" value="1"/>
</dbReference>
<dbReference type="InterPro" id="IPR051317">
    <property type="entry name" value="Gfo/Idh/MocA_oxidoreduct"/>
</dbReference>
<comment type="similarity">
    <text evidence="1">Belongs to the Gfo/Idh/MocA family.</text>
</comment>
<feature type="domain" description="Gfo/Idh/MocA-like oxidoreductase C-terminal" evidence="4">
    <location>
        <begin position="145"/>
        <end position="354"/>
    </location>
</feature>
<dbReference type="Gene3D" id="3.40.50.720">
    <property type="entry name" value="NAD(P)-binding Rossmann-like Domain"/>
    <property type="match status" value="1"/>
</dbReference>
<evidence type="ECO:0000259" key="3">
    <source>
        <dbReference type="Pfam" id="PF01408"/>
    </source>
</evidence>
<sequence>MTETTSAGEARVLRVGLIGYGLAGAAFHAPIIASTPGLELAVVVTSRAEAAAEVARRYPGARVAPTVDDLFAPDDLDVVVVATTNDSHVPLARRAIEAGTAVVVDKPVAPSAREARDLAASAAERGVPLTVFQNRRWDGDFLTLRDLLRSGVLGEVHRFESRFEFWRPEATGNWRESGDPTALGGVLYDLGAHLVDQAVELFGPVVEVRAETDVRRTGTSADDDAFVALRHRSGVRSHLWMSAVAADQGHRFRVLGSAGAYTSDGLDPQEAALVAGRVPGDGRPWGLAEPPRSGRLTRGETVEEVPVRAGDYPAFYAAVERAVRTGGEMPVGVAAAADVLDVLAAARTSAVTGTVQTIG</sequence>
<reference evidence="5" key="1">
    <citation type="submission" date="2016-10" db="EMBL/GenBank/DDBJ databases">
        <title>Sequence of Gallionella enrichment culture.</title>
        <authorList>
            <person name="Poehlein A."/>
            <person name="Muehling M."/>
            <person name="Daniel R."/>
        </authorList>
    </citation>
    <scope>NUCLEOTIDE SEQUENCE</scope>
</reference>
<accession>A0A1J5QMH6</accession>
<evidence type="ECO:0000259" key="4">
    <source>
        <dbReference type="Pfam" id="PF02894"/>
    </source>
</evidence>
<comment type="caution">
    <text evidence="5">The sequence shown here is derived from an EMBL/GenBank/DDBJ whole genome shotgun (WGS) entry which is preliminary data.</text>
</comment>
<keyword evidence="2 5" id="KW-0560">Oxidoreductase</keyword>
<dbReference type="InterPro" id="IPR004104">
    <property type="entry name" value="Gfo/Idh/MocA-like_OxRdtase_C"/>
</dbReference>
<dbReference type="InterPro" id="IPR000683">
    <property type="entry name" value="Gfo/Idh/MocA-like_OxRdtase_N"/>
</dbReference>
<proteinExistence type="inferred from homology"/>
<dbReference type="PANTHER" id="PTHR43708">
    <property type="entry name" value="CONSERVED EXPRESSED OXIDOREDUCTASE (EUROFUNG)"/>
    <property type="match status" value="1"/>
</dbReference>
<dbReference type="InterPro" id="IPR036291">
    <property type="entry name" value="NAD(P)-bd_dom_sf"/>
</dbReference>
<feature type="domain" description="Gfo/Idh/MocA-like oxidoreductase N-terminal" evidence="3">
    <location>
        <begin position="13"/>
        <end position="131"/>
    </location>
</feature>
<dbReference type="EMBL" id="MLJW01000596">
    <property type="protein sequence ID" value="OIQ84726.1"/>
    <property type="molecule type" value="Genomic_DNA"/>
</dbReference>
<dbReference type="AlphaFoldDB" id="A0A1J5QMH6"/>
<dbReference type="Pfam" id="PF01408">
    <property type="entry name" value="GFO_IDH_MocA"/>
    <property type="match status" value="1"/>
</dbReference>
<dbReference type="EC" id="1.-.-.-" evidence="5"/>
<dbReference type="PANTHER" id="PTHR43708:SF5">
    <property type="entry name" value="CONSERVED EXPRESSED OXIDOREDUCTASE (EUROFUNG)-RELATED"/>
    <property type="match status" value="1"/>
</dbReference>
<dbReference type="SUPFAM" id="SSF55347">
    <property type="entry name" value="Glyceraldehyde-3-phosphate dehydrogenase-like, C-terminal domain"/>
    <property type="match status" value="1"/>
</dbReference>
<evidence type="ECO:0000256" key="1">
    <source>
        <dbReference type="ARBA" id="ARBA00010928"/>
    </source>
</evidence>
<organism evidence="5">
    <name type="scientific">mine drainage metagenome</name>
    <dbReference type="NCBI Taxonomy" id="410659"/>
    <lineage>
        <taxon>unclassified sequences</taxon>
        <taxon>metagenomes</taxon>
        <taxon>ecological metagenomes</taxon>
    </lineage>
</organism>
<dbReference type="GO" id="GO:0016491">
    <property type="term" value="F:oxidoreductase activity"/>
    <property type="evidence" value="ECO:0007669"/>
    <property type="project" value="UniProtKB-KW"/>
</dbReference>
<dbReference type="Pfam" id="PF02894">
    <property type="entry name" value="GFO_IDH_MocA_C"/>
    <property type="match status" value="1"/>
</dbReference>
<dbReference type="GO" id="GO:0000166">
    <property type="term" value="F:nucleotide binding"/>
    <property type="evidence" value="ECO:0007669"/>
    <property type="project" value="InterPro"/>
</dbReference>
<name>A0A1J5QMH6_9ZZZZ</name>
<protein>
    <submittedName>
        <fullName evidence="5">Putative oxidoreductase YdgJ</fullName>
        <ecNumber evidence="5">1.-.-.-</ecNumber>
    </submittedName>
</protein>